<evidence type="ECO:0000313" key="4">
    <source>
        <dbReference type="EMBL" id="KAF6154081.1"/>
    </source>
</evidence>
<keyword evidence="3" id="KW-0732">Signal</keyword>
<comment type="similarity">
    <text evidence="1">Belongs to the Ole e I family.</text>
</comment>
<sequence length="163" mass="17758">MAMGVAKVLILLAMCMLPALVSATRPVKNPFVVCGKVYCDTCRAGFETSVSAYIPGATVKVECKDRDTLRLVYSNEAVTDSTGAYEVHVAEDHEDQLCESILVSSPQADCASIEPGRDRARVILTDNNGISSNYRYANTMGFIKDHPLSGCTEVLKQYQEVEV</sequence>
<dbReference type="EMBL" id="JACGCM010001529">
    <property type="protein sequence ID" value="KAF6154081.1"/>
    <property type="molecule type" value="Genomic_DNA"/>
</dbReference>
<gene>
    <name evidence="4" type="ORF">GIB67_031342</name>
</gene>
<dbReference type="AlphaFoldDB" id="A0A7J7MGU3"/>
<keyword evidence="5" id="KW-1185">Reference proteome</keyword>
<dbReference type="InterPro" id="IPR006041">
    <property type="entry name" value="Pollen_Ole_e1_allergen"/>
</dbReference>
<organism evidence="4 5">
    <name type="scientific">Kingdonia uniflora</name>
    <dbReference type="NCBI Taxonomy" id="39325"/>
    <lineage>
        <taxon>Eukaryota</taxon>
        <taxon>Viridiplantae</taxon>
        <taxon>Streptophyta</taxon>
        <taxon>Embryophyta</taxon>
        <taxon>Tracheophyta</taxon>
        <taxon>Spermatophyta</taxon>
        <taxon>Magnoliopsida</taxon>
        <taxon>Ranunculales</taxon>
        <taxon>Circaeasteraceae</taxon>
        <taxon>Kingdonia</taxon>
    </lineage>
</organism>
<accession>A0A7J7MGU3</accession>
<evidence type="ECO:0000313" key="5">
    <source>
        <dbReference type="Proteomes" id="UP000541444"/>
    </source>
</evidence>
<feature type="chain" id="PRO_5029467636" evidence="3">
    <location>
        <begin position="24"/>
        <end position="163"/>
    </location>
</feature>
<feature type="signal peptide" evidence="3">
    <location>
        <begin position="1"/>
        <end position="23"/>
    </location>
</feature>
<reference evidence="4 5" key="1">
    <citation type="journal article" date="2020" name="IScience">
        <title>Genome Sequencing of the Endangered Kingdonia uniflora (Circaeasteraceae, Ranunculales) Reveals Potential Mechanisms of Evolutionary Specialization.</title>
        <authorList>
            <person name="Sun Y."/>
            <person name="Deng T."/>
            <person name="Zhang A."/>
            <person name="Moore M.J."/>
            <person name="Landis J.B."/>
            <person name="Lin N."/>
            <person name="Zhang H."/>
            <person name="Zhang X."/>
            <person name="Huang J."/>
            <person name="Zhang X."/>
            <person name="Sun H."/>
            <person name="Wang H."/>
        </authorList>
    </citation>
    <scope>NUCLEOTIDE SEQUENCE [LARGE SCALE GENOMIC DNA]</scope>
    <source>
        <strain evidence="4">TB1705</strain>
        <tissue evidence="4">Leaf</tissue>
    </source>
</reference>
<dbReference type="Pfam" id="PF01190">
    <property type="entry name" value="Pollen_Ole_e_1"/>
    <property type="match status" value="1"/>
</dbReference>
<protein>
    <submittedName>
        <fullName evidence="4">Uncharacterized protein</fullName>
    </submittedName>
</protein>
<comment type="caution">
    <text evidence="4">The sequence shown here is derived from an EMBL/GenBank/DDBJ whole genome shotgun (WGS) entry which is preliminary data.</text>
</comment>
<name>A0A7J7MGU3_9MAGN</name>
<keyword evidence="2" id="KW-1015">Disulfide bond</keyword>
<dbReference type="PANTHER" id="PTHR31614">
    <property type="entry name" value="PROTEIN DOWNSTREAM OF FLC-RELATED"/>
    <property type="match status" value="1"/>
</dbReference>
<evidence type="ECO:0000256" key="3">
    <source>
        <dbReference type="SAM" id="SignalP"/>
    </source>
</evidence>
<dbReference type="OrthoDB" id="1896520at2759"/>
<dbReference type="PANTHER" id="PTHR31614:SF5">
    <property type="entry name" value="ALLERGEN-LIKE PROTEIN BRSN20"/>
    <property type="match status" value="1"/>
</dbReference>
<proteinExistence type="inferred from homology"/>
<evidence type="ECO:0000256" key="1">
    <source>
        <dbReference type="ARBA" id="ARBA00010049"/>
    </source>
</evidence>
<evidence type="ECO:0000256" key="2">
    <source>
        <dbReference type="ARBA" id="ARBA00023157"/>
    </source>
</evidence>
<dbReference type="Proteomes" id="UP000541444">
    <property type="component" value="Unassembled WGS sequence"/>
</dbReference>